<protein>
    <submittedName>
        <fullName evidence="2">(California timema) hypothetical protein</fullName>
    </submittedName>
</protein>
<dbReference type="AlphaFoldDB" id="A0A7R9P3Y2"/>
<proteinExistence type="predicted"/>
<feature type="region of interest" description="Disordered" evidence="1">
    <location>
        <begin position="173"/>
        <end position="236"/>
    </location>
</feature>
<sequence length="236" mass="25361">MRFGAGAVSFGNKYWSMGGGIPDATVVTRGVAAPGECVRGRIEWSLSWLQSFGDLGKDFSGKEINMEASEFNKAVAEQRRFYQKCCPKVCVKKKDQQSIFWITSEKALEAMLSIMPSSLISTLVLIVSLNCMRHPLQILGVGNSSHDVSATTTCRPMRKGGVSSLGDCLTSSASTNLPSSTPPTTTHLDAAATDPTPGSPAYPPPESPEYPPQESSAYQTSEYSQPESPTFPPLTK</sequence>
<reference evidence="2" key="1">
    <citation type="submission" date="2020-11" db="EMBL/GenBank/DDBJ databases">
        <authorList>
            <person name="Tran Van P."/>
        </authorList>
    </citation>
    <scope>NUCLEOTIDE SEQUENCE</scope>
</reference>
<organism evidence="2">
    <name type="scientific">Timema californicum</name>
    <name type="common">California timema</name>
    <name type="synonym">Walking stick</name>
    <dbReference type="NCBI Taxonomy" id="61474"/>
    <lineage>
        <taxon>Eukaryota</taxon>
        <taxon>Metazoa</taxon>
        <taxon>Ecdysozoa</taxon>
        <taxon>Arthropoda</taxon>
        <taxon>Hexapoda</taxon>
        <taxon>Insecta</taxon>
        <taxon>Pterygota</taxon>
        <taxon>Neoptera</taxon>
        <taxon>Polyneoptera</taxon>
        <taxon>Phasmatodea</taxon>
        <taxon>Timematodea</taxon>
        <taxon>Timematoidea</taxon>
        <taxon>Timematidae</taxon>
        <taxon>Timema</taxon>
    </lineage>
</organism>
<evidence type="ECO:0000313" key="2">
    <source>
        <dbReference type="EMBL" id="CAD7568922.1"/>
    </source>
</evidence>
<evidence type="ECO:0000256" key="1">
    <source>
        <dbReference type="SAM" id="MobiDB-lite"/>
    </source>
</evidence>
<feature type="compositionally biased region" description="Polar residues" evidence="1">
    <location>
        <begin position="219"/>
        <end position="228"/>
    </location>
</feature>
<feature type="compositionally biased region" description="Low complexity" evidence="1">
    <location>
        <begin position="173"/>
        <end position="188"/>
    </location>
</feature>
<name>A0A7R9P3Y2_TIMCA</name>
<gene>
    <name evidence="2" type="ORF">TCMB3V08_LOCUS1672</name>
</gene>
<accession>A0A7R9P3Y2</accession>
<dbReference type="EMBL" id="OE179479">
    <property type="protein sequence ID" value="CAD7568922.1"/>
    <property type="molecule type" value="Genomic_DNA"/>
</dbReference>
<feature type="compositionally biased region" description="Pro residues" evidence="1">
    <location>
        <begin position="197"/>
        <end position="211"/>
    </location>
</feature>